<keyword evidence="2" id="KW-1185">Reference proteome</keyword>
<sequence length="169" mass="19247">MEWLCEATPKEIVMVGRKAETMGELKQLVEKHIQNRITRRNSYDPICSECGTTTTTRMRTVRKSLTISGFVGLRDICLSMLLTGIGIRYWSSLEASLDEDRLCGKVFVELGWKPEGAPTITIGRTVKVEPHRSPHYFNTSLVIDWAFLSNHPKSPQLIGKQKKIRNDKK</sequence>
<organism evidence="1 2">
    <name type="scientific">Paramuricea clavata</name>
    <name type="common">Red gorgonian</name>
    <name type="synonym">Violescent sea-whip</name>
    <dbReference type="NCBI Taxonomy" id="317549"/>
    <lineage>
        <taxon>Eukaryota</taxon>
        <taxon>Metazoa</taxon>
        <taxon>Cnidaria</taxon>
        <taxon>Anthozoa</taxon>
        <taxon>Octocorallia</taxon>
        <taxon>Malacalcyonacea</taxon>
        <taxon>Plexauridae</taxon>
        <taxon>Paramuricea</taxon>
    </lineage>
</organism>
<name>A0A6S7ISH8_PARCT</name>
<comment type="caution">
    <text evidence="1">The sequence shown here is derived from an EMBL/GenBank/DDBJ whole genome shotgun (WGS) entry which is preliminary data.</text>
</comment>
<protein>
    <submittedName>
        <fullName evidence="1">Uncharacterized protein</fullName>
    </submittedName>
</protein>
<reference evidence="1" key="1">
    <citation type="submission" date="2020-04" db="EMBL/GenBank/DDBJ databases">
        <authorList>
            <person name="Alioto T."/>
            <person name="Alioto T."/>
            <person name="Gomez Garrido J."/>
        </authorList>
    </citation>
    <scope>NUCLEOTIDE SEQUENCE</scope>
    <source>
        <strain evidence="1">A484AB</strain>
    </source>
</reference>
<gene>
    <name evidence="1" type="ORF">PACLA_8A074645</name>
</gene>
<dbReference type="AlphaFoldDB" id="A0A6S7ISH8"/>
<evidence type="ECO:0000313" key="1">
    <source>
        <dbReference type="EMBL" id="CAB4022265.1"/>
    </source>
</evidence>
<proteinExistence type="predicted"/>
<dbReference type="EMBL" id="CACRXK020011891">
    <property type="protein sequence ID" value="CAB4022265.1"/>
    <property type="molecule type" value="Genomic_DNA"/>
</dbReference>
<dbReference type="Proteomes" id="UP001152795">
    <property type="component" value="Unassembled WGS sequence"/>
</dbReference>
<evidence type="ECO:0000313" key="2">
    <source>
        <dbReference type="Proteomes" id="UP001152795"/>
    </source>
</evidence>
<accession>A0A6S7ISH8</accession>